<dbReference type="PROSITE" id="PS50157">
    <property type="entry name" value="ZINC_FINGER_C2H2_2"/>
    <property type="match status" value="2"/>
</dbReference>
<accession>A0A182LRH9</accession>
<dbReference type="VEuPathDB" id="VectorBase:ACUA000160"/>
<keyword evidence="4" id="KW-1185">Reference proteome</keyword>
<proteinExistence type="predicted"/>
<dbReference type="SUPFAM" id="SSF57667">
    <property type="entry name" value="beta-beta-alpha zinc fingers"/>
    <property type="match status" value="1"/>
</dbReference>
<dbReference type="AlphaFoldDB" id="A0A182LRH9"/>
<keyword evidence="1" id="KW-0479">Metal-binding</keyword>
<dbReference type="Proteomes" id="UP000075883">
    <property type="component" value="Unassembled WGS sequence"/>
</dbReference>
<evidence type="ECO:0000256" key="1">
    <source>
        <dbReference type="PROSITE-ProRule" id="PRU00042"/>
    </source>
</evidence>
<evidence type="ECO:0000313" key="4">
    <source>
        <dbReference type="Proteomes" id="UP000075883"/>
    </source>
</evidence>
<organism evidence="3 4">
    <name type="scientific">Anopheles culicifacies</name>
    <dbReference type="NCBI Taxonomy" id="139723"/>
    <lineage>
        <taxon>Eukaryota</taxon>
        <taxon>Metazoa</taxon>
        <taxon>Ecdysozoa</taxon>
        <taxon>Arthropoda</taxon>
        <taxon>Hexapoda</taxon>
        <taxon>Insecta</taxon>
        <taxon>Pterygota</taxon>
        <taxon>Neoptera</taxon>
        <taxon>Endopterygota</taxon>
        <taxon>Diptera</taxon>
        <taxon>Nematocera</taxon>
        <taxon>Culicoidea</taxon>
        <taxon>Culicidae</taxon>
        <taxon>Anophelinae</taxon>
        <taxon>Anopheles</taxon>
        <taxon>culicifacies species complex</taxon>
    </lineage>
</organism>
<dbReference type="SMART" id="SM00355">
    <property type="entry name" value="ZnF_C2H2"/>
    <property type="match status" value="2"/>
</dbReference>
<dbReference type="EMBL" id="AXCM01019453">
    <property type="status" value="NOT_ANNOTATED_CDS"/>
    <property type="molecule type" value="Genomic_DNA"/>
</dbReference>
<sequence>MAAAAVAAAFATVANNKSSFVAAHEEDEDQHALHQQQQPPPNQPWLVWKYLENKYSHTYGGGGEMSATADAAFYKCRQCGKLYRTKYTWKRHERKECGVKPQFHCVHCDFATKYKHNLKTHNRIKHGEEECPHHVPGDSLQPVSDVASCSSNVGSGDARKLIDGNATTVPIRTITANDDDNIDAVVGATDGVAVSIAEDSQQAIVGICSDRSTTTTAAPCRDRSNECSEAMLSTLSENGSALLSVISEDNSPSSVRDELL</sequence>
<keyword evidence="1" id="KW-0862">Zinc</keyword>
<feature type="domain" description="C2H2-type" evidence="2">
    <location>
        <begin position="74"/>
        <end position="101"/>
    </location>
</feature>
<name>A0A182LRH9_9DIPT</name>
<dbReference type="Gene3D" id="3.30.160.60">
    <property type="entry name" value="Classic Zinc Finger"/>
    <property type="match status" value="1"/>
</dbReference>
<dbReference type="InterPro" id="IPR013087">
    <property type="entry name" value="Znf_C2H2_type"/>
</dbReference>
<reference evidence="4" key="1">
    <citation type="submission" date="2013-09" db="EMBL/GenBank/DDBJ databases">
        <title>The Genome Sequence of Anopheles culicifacies species A.</title>
        <authorList>
            <consortium name="The Broad Institute Genomics Platform"/>
            <person name="Neafsey D.E."/>
            <person name="Besansky N."/>
            <person name="Howell P."/>
            <person name="Walton C."/>
            <person name="Young S.K."/>
            <person name="Zeng Q."/>
            <person name="Gargeya S."/>
            <person name="Fitzgerald M."/>
            <person name="Haas B."/>
            <person name="Abouelleil A."/>
            <person name="Allen A.W."/>
            <person name="Alvarado L."/>
            <person name="Arachchi H.M."/>
            <person name="Berlin A.M."/>
            <person name="Chapman S.B."/>
            <person name="Gainer-Dewar J."/>
            <person name="Goldberg J."/>
            <person name="Griggs A."/>
            <person name="Gujja S."/>
            <person name="Hansen M."/>
            <person name="Howarth C."/>
            <person name="Imamovic A."/>
            <person name="Ireland A."/>
            <person name="Larimer J."/>
            <person name="McCowan C."/>
            <person name="Murphy C."/>
            <person name="Pearson M."/>
            <person name="Poon T.W."/>
            <person name="Priest M."/>
            <person name="Roberts A."/>
            <person name="Saif S."/>
            <person name="Shea T."/>
            <person name="Sisk P."/>
            <person name="Sykes S."/>
            <person name="Wortman J."/>
            <person name="Nusbaum C."/>
            <person name="Birren B."/>
        </authorList>
    </citation>
    <scope>NUCLEOTIDE SEQUENCE [LARGE SCALE GENOMIC DNA]</scope>
    <source>
        <strain evidence="4">A-37</strain>
    </source>
</reference>
<evidence type="ECO:0000259" key="2">
    <source>
        <dbReference type="PROSITE" id="PS50157"/>
    </source>
</evidence>
<protein>
    <recommendedName>
        <fullName evidence="2">C2H2-type domain-containing protein</fullName>
    </recommendedName>
</protein>
<keyword evidence="1" id="KW-0863">Zinc-finger</keyword>
<evidence type="ECO:0000313" key="3">
    <source>
        <dbReference type="EnsemblMetazoa" id="ACUA000160-PA"/>
    </source>
</evidence>
<dbReference type="InterPro" id="IPR036236">
    <property type="entry name" value="Znf_C2H2_sf"/>
</dbReference>
<dbReference type="EnsemblMetazoa" id="ACUA000160-RA">
    <property type="protein sequence ID" value="ACUA000160-PA"/>
    <property type="gene ID" value="ACUA000160"/>
</dbReference>
<reference evidence="3" key="2">
    <citation type="submission" date="2020-05" db="UniProtKB">
        <authorList>
            <consortium name="EnsemblMetazoa"/>
        </authorList>
    </citation>
    <scope>IDENTIFICATION</scope>
    <source>
        <strain evidence="3">A-37</strain>
    </source>
</reference>
<dbReference type="GO" id="GO:0008270">
    <property type="term" value="F:zinc ion binding"/>
    <property type="evidence" value="ECO:0007669"/>
    <property type="project" value="UniProtKB-KW"/>
</dbReference>
<feature type="domain" description="C2H2-type" evidence="2">
    <location>
        <begin position="103"/>
        <end position="130"/>
    </location>
</feature>